<dbReference type="InterPro" id="IPR014284">
    <property type="entry name" value="RNA_pol_sigma-70_dom"/>
</dbReference>
<feature type="domain" description="RNA polymerase sigma-70 region 2" evidence="6">
    <location>
        <begin position="11"/>
        <end position="74"/>
    </location>
</feature>
<evidence type="ECO:0000256" key="3">
    <source>
        <dbReference type="ARBA" id="ARBA00023082"/>
    </source>
</evidence>
<accession>A0AAU9CY16</accession>
<dbReference type="InterPro" id="IPR007627">
    <property type="entry name" value="RNA_pol_sigma70_r2"/>
</dbReference>
<evidence type="ECO:0000256" key="1">
    <source>
        <dbReference type="ARBA" id="ARBA00010641"/>
    </source>
</evidence>
<sequence length="167" mass="19616">MKVNEFLDIITPMQRKLFRFALRLVDNVSEAEDVVQDVFLKLWKDPAQLRKCRNAEAWCMTMVRNRSLDRLRTEVKRKHIDIVEAWNLSHPGPTPHQSAEQNETMARVKGIIADLPDQQREVLHLRDVEGYAYEEIADMTGMNLGQVKVNIHRARRKVREQMENLPE</sequence>
<dbReference type="SUPFAM" id="SSF88946">
    <property type="entry name" value="Sigma2 domain of RNA polymerase sigma factors"/>
    <property type="match status" value="1"/>
</dbReference>
<dbReference type="GO" id="GO:0003677">
    <property type="term" value="F:DNA binding"/>
    <property type="evidence" value="ECO:0007669"/>
    <property type="project" value="UniProtKB-KW"/>
</dbReference>
<evidence type="ECO:0000256" key="5">
    <source>
        <dbReference type="ARBA" id="ARBA00023163"/>
    </source>
</evidence>
<geneLocation type="plasmid" evidence="8 9">
    <name>pFA2</name>
</geneLocation>
<dbReference type="PANTHER" id="PTHR43133">
    <property type="entry name" value="RNA POLYMERASE ECF-TYPE SIGMA FACTO"/>
    <property type="match status" value="1"/>
</dbReference>
<feature type="domain" description="RNA polymerase sigma factor 70 region 4 type 2" evidence="7">
    <location>
        <begin position="111"/>
        <end position="157"/>
    </location>
</feature>
<protein>
    <submittedName>
        <fullName evidence="8">DNA-directed RNA polymerase sigma-70 factor</fullName>
    </submittedName>
</protein>
<evidence type="ECO:0000256" key="2">
    <source>
        <dbReference type="ARBA" id="ARBA00023015"/>
    </source>
</evidence>
<dbReference type="InterPro" id="IPR013249">
    <property type="entry name" value="RNA_pol_sigma70_r4_t2"/>
</dbReference>
<keyword evidence="5" id="KW-0804">Transcription</keyword>
<dbReference type="RefSeq" id="WP_338395254.1">
    <property type="nucleotide sequence ID" value="NZ_AP025316.1"/>
</dbReference>
<dbReference type="EMBL" id="AP025316">
    <property type="protein sequence ID" value="BDD11852.1"/>
    <property type="molecule type" value="Genomic_DNA"/>
</dbReference>
<keyword evidence="2" id="KW-0805">Transcription regulation</keyword>
<keyword evidence="3" id="KW-0731">Sigma factor</keyword>
<organism evidence="8 9">
    <name type="scientific">Fulvitalea axinellae</name>
    <dbReference type="NCBI Taxonomy" id="1182444"/>
    <lineage>
        <taxon>Bacteria</taxon>
        <taxon>Pseudomonadati</taxon>
        <taxon>Bacteroidota</taxon>
        <taxon>Cytophagia</taxon>
        <taxon>Cytophagales</taxon>
        <taxon>Persicobacteraceae</taxon>
        <taxon>Fulvitalea</taxon>
    </lineage>
</organism>
<keyword evidence="8" id="KW-0614">Plasmid</keyword>
<keyword evidence="8" id="KW-0240">DNA-directed RNA polymerase</keyword>
<dbReference type="KEGG" id="fax:FUAX_42840"/>
<dbReference type="GO" id="GO:0006352">
    <property type="term" value="P:DNA-templated transcription initiation"/>
    <property type="evidence" value="ECO:0007669"/>
    <property type="project" value="InterPro"/>
</dbReference>
<evidence type="ECO:0000256" key="4">
    <source>
        <dbReference type="ARBA" id="ARBA00023125"/>
    </source>
</evidence>
<evidence type="ECO:0000259" key="7">
    <source>
        <dbReference type="Pfam" id="PF08281"/>
    </source>
</evidence>
<dbReference type="PANTHER" id="PTHR43133:SF8">
    <property type="entry name" value="RNA POLYMERASE SIGMA FACTOR HI_1459-RELATED"/>
    <property type="match status" value="1"/>
</dbReference>
<dbReference type="Gene3D" id="1.10.10.10">
    <property type="entry name" value="Winged helix-like DNA-binding domain superfamily/Winged helix DNA-binding domain"/>
    <property type="match status" value="1"/>
</dbReference>
<dbReference type="InterPro" id="IPR013324">
    <property type="entry name" value="RNA_pol_sigma_r3/r4-like"/>
</dbReference>
<dbReference type="Proteomes" id="UP001348817">
    <property type="component" value="Plasmid pFA2"/>
</dbReference>
<gene>
    <name evidence="8" type="ORF">FUAX_42840</name>
</gene>
<evidence type="ECO:0000259" key="6">
    <source>
        <dbReference type="Pfam" id="PF04542"/>
    </source>
</evidence>
<dbReference type="CDD" id="cd06171">
    <property type="entry name" value="Sigma70_r4"/>
    <property type="match status" value="1"/>
</dbReference>
<keyword evidence="9" id="KW-1185">Reference proteome</keyword>
<keyword evidence="4" id="KW-0238">DNA-binding</keyword>
<dbReference type="Pfam" id="PF08281">
    <property type="entry name" value="Sigma70_r4_2"/>
    <property type="match status" value="1"/>
</dbReference>
<dbReference type="InterPro" id="IPR013325">
    <property type="entry name" value="RNA_pol_sigma_r2"/>
</dbReference>
<dbReference type="AlphaFoldDB" id="A0AAU9CY16"/>
<proteinExistence type="inferred from homology"/>
<dbReference type="Gene3D" id="1.10.1740.10">
    <property type="match status" value="1"/>
</dbReference>
<dbReference type="NCBIfam" id="TIGR02937">
    <property type="entry name" value="sigma70-ECF"/>
    <property type="match status" value="1"/>
</dbReference>
<dbReference type="GO" id="GO:0016987">
    <property type="term" value="F:sigma factor activity"/>
    <property type="evidence" value="ECO:0007669"/>
    <property type="project" value="UniProtKB-KW"/>
</dbReference>
<dbReference type="SUPFAM" id="SSF88659">
    <property type="entry name" value="Sigma3 and sigma4 domains of RNA polymerase sigma factors"/>
    <property type="match status" value="1"/>
</dbReference>
<dbReference type="GO" id="GO:0000428">
    <property type="term" value="C:DNA-directed RNA polymerase complex"/>
    <property type="evidence" value="ECO:0007669"/>
    <property type="project" value="UniProtKB-KW"/>
</dbReference>
<dbReference type="Pfam" id="PF04542">
    <property type="entry name" value="Sigma70_r2"/>
    <property type="match status" value="1"/>
</dbReference>
<comment type="similarity">
    <text evidence="1">Belongs to the sigma-70 factor family. ECF subfamily.</text>
</comment>
<reference evidence="8 9" key="1">
    <citation type="submission" date="2021-12" db="EMBL/GenBank/DDBJ databases">
        <title>Genome sequencing of bacteria with rrn-lacking chromosome and rrn-plasmid.</title>
        <authorList>
            <person name="Anda M."/>
            <person name="Iwasaki W."/>
        </authorList>
    </citation>
    <scope>NUCLEOTIDE SEQUENCE [LARGE SCALE GENOMIC DNA]</scope>
    <source>
        <strain evidence="8 9">DSM 100852</strain>
        <plasmid evidence="8 9">pFA2</plasmid>
    </source>
</reference>
<evidence type="ECO:0000313" key="8">
    <source>
        <dbReference type="EMBL" id="BDD11852.1"/>
    </source>
</evidence>
<dbReference type="InterPro" id="IPR039425">
    <property type="entry name" value="RNA_pol_sigma-70-like"/>
</dbReference>
<dbReference type="InterPro" id="IPR036388">
    <property type="entry name" value="WH-like_DNA-bd_sf"/>
</dbReference>
<evidence type="ECO:0000313" key="9">
    <source>
        <dbReference type="Proteomes" id="UP001348817"/>
    </source>
</evidence>
<name>A0AAU9CY16_9BACT</name>